<dbReference type="SUPFAM" id="SSF46548">
    <property type="entry name" value="alpha-helical ferredoxin"/>
    <property type="match status" value="1"/>
</dbReference>
<keyword evidence="1" id="KW-0479">Metal-binding</keyword>
<keyword evidence="2" id="KW-0408">Iron</keyword>
<dbReference type="RefSeq" id="WP_082891771.1">
    <property type="nucleotide sequence ID" value="NZ_JAJCIQ010000005.1"/>
</dbReference>
<evidence type="ECO:0000256" key="3">
    <source>
        <dbReference type="ARBA" id="ARBA00023014"/>
    </source>
</evidence>
<evidence type="ECO:0000256" key="2">
    <source>
        <dbReference type="ARBA" id="ARBA00023004"/>
    </source>
</evidence>
<dbReference type="Pfam" id="PF00248">
    <property type="entry name" value="Aldo_ket_red"/>
    <property type="match status" value="1"/>
</dbReference>
<comment type="caution">
    <text evidence="5">The sequence shown here is derived from an EMBL/GenBank/DDBJ whole genome shotgun (WGS) entry which is preliminary data.</text>
</comment>
<dbReference type="PANTHER" id="PTHR43312:SF2">
    <property type="entry name" value="OXIDOREDUCTASE"/>
    <property type="match status" value="1"/>
</dbReference>
<keyword evidence="6" id="KW-1185">Reference proteome</keyword>
<dbReference type="PROSITE" id="PS51379">
    <property type="entry name" value="4FE4S_FER_2"/>
    <property type="match status" value="1"/>
</dbReference>
<dbReference type="PANTHER" id="PTHR43312">
    <property type="entry name" value="D-THREO-ALDOSE 1-DEHYDROGENASE"/>
    <property type="match status" value="1"/>
</dbReference>
<dbReference type="InterPro" id="IPR023210">
    <property type="entry name" value="NADP_OxRdtase_dom"/>
</dbReference>
<evidence type="ECO:0000256" key="1">
    <source>
        <dbReference type="ARBA" id="ARBA00022723"/>
    </source>
</evidence>
<keyword evidence="3" id="KW-0411">Iron-sulfur</keyword>
<sequence length="367" mass="41168">MMYYKSFKGNKISTLGLGSLRLPTVPGHSDIIDRPKAQKVIDQAFASGVNYFDTAYTYHNGDSERFLGEALSKYPRDSYYLATKFYVAASTNIRSVFEEQLERCRTDYFDFYLLHGVQEQYMDKYMDSQKNYIGYLLEQKKAGRIRYLGFSSHAAPDALERFVNWYPDFDMALIQLNYLDWTLLNGKRQYEILTAHQIPIWVMEPLKGGRLISLNEKAEAILHGTAPHNSLPSWSFRYLLGLDNVQCVLSGMSTPGQVAENAAIFEEGNKLSQQESDALAEAAAAFKNDLGIPCSSCRYCCPACPAGLDIPLLIQGYNELSISGETWRISSLSQTAGPDACIQCGACSKRCPQKIDIPAVMRAYRGS</sequence>
<dbReference type="CDD" id="cd19096">
    <property type="entry name" value="AKR_Fe-S_oxidoreductase"/>
    <property type="match status" value="1"/>
</dbReference>
<feature type="domain" description="4Fe-4S ferredoxin-type" evidence="4">
    <location>
        <begin position="332"/>
        <end position="360"/>
    </location>
</feature>
<dbReference type="EMBL" id="JAJCIS010000004">
    <property type="protein sequence ID" value="MCB7387357.1"/>
    <property type="molecule type" value="Genomic_DNA"/>
</dbReference>
<dbReference type="InterPro" id="IPR036812">
    <property type="entry name" value="NAD(P)_OxRdtase_dom_sf"/>
</dbReference>
<reference evidence="5 6" key="1">
    <citation type="submission" date="2021-10" db="EMBL/GenBank/DDBJ databases">
        <title>Collection of gut derived symbiotic bacterial strains cultured from healthy donors.</title>
        <authorList>
            <person name="Lin H."/>
            <person name="Littmann E."/>
            <person name="Kohout C."/>
            <person name="Pamer E.G."/>
        </authorList>
    </citation>
    <scope>NUCLEOTIDE SEQUENCE [LARGE SCALE GENOMIC DNA]</scope>
    <source>
        <strain evidence="5 6">DFI.1.165</strain>
    </source>
</reference>
<evidence type="ECO:0000259" key="4">
    <source>
        <dbReference type="PROSITE" id="PS51379"/>
    </source>
</evidence>
<evidence type="ECO:0000313" key="6">
    <source>
        <dbReference type="Proteomes" id="UP001299546"/>
    </source>
</evidence>
<accession>A0ABS8DG16</accession>
<name>A0ABS8DG16_9FIRM</name>
<proteinExistence type="predicted"/>
<dbReference type="InterPro" id="IPR017900">
    <property type="entry name" value="4Fe4S_Fe_S_CS"/>
</dbReference>
<protein>
    <submittedName>
        <fullName evidence="5">Aldo/keto reductase</fullName>
    </submittedName>
</protein>
<dbReference type="Pfam" id="PF13187">
    <property type="entry name" value="Fer4_9"/>
    <property type="match status" value="1"/>
</dbReference>
<dbReference type="InterPro" id="IPR053135">
    <property type="entry name" value="AKR2_Oxidoreductase"/>
</dbReference>
<evidence type="ECO:0000313" key="5">
    <source>
        <dbReference type="EMBL" id="MCB7387357.1"/>
    </source>
</evidence>
<dbReference type="SUPFAM" id="SSF51430">
    <property type="entry name" value="NAD(P)-linked oxidoreductase"/>
    <property type="match status" value="1"/>
</dbReference>
<dbReference type="Gene3D" id="3.30.70.20">
    <property type="match status" value="1"/>
</dbReference>
<gene>
    <name evidence="5" type="ORF">LIZ65_08650</name>
</gene>
<dbReference type="Gene3D" id="3.20.20.100">
    <property type="entry name" value="NADP-dependent oxidoreductase domain"/>
    <property type="match status" value="1"/>
</dbReference>
<dbReference type="InterPro" id="IPR017896">
    <property type="entry name" value="4Fe4S_Fe-S-bd"/>
</dbReference>
<dbReference type="Proteomes" id="UP001299546">
    <property type="component" value="Unassembled WGS sequence"/>
</dbReference>
<dbReference type="PROSITE" id="PS00198">
    <property type="entry name" value="4FE4S_FER_1"/>
    <property type="match status" value="1"/>
</dbReference>
<organism evidence="5 6">
    <name type="scientific">Bariatricus massiliensis</name>
    <dbReference type="NCBI Taxonomy" id="1745713"/>
    <lineage>
        <taxon>Bacteria</taxon>
        <taxon>Bacillati</taxon>
        <taxon>Bacillota</taxon>
        <taxon>Clostridia</taxon>
        <taxon>Lachnospirales</taxon>
        <taxon>Lachnospiraceae</taxon>
        <taxon>Bariatricus</taxon>
    </lineage>
</organism>